<evidence type="ECO:0000313" key="2">
    <source>
        <dbReference type="EMBL" id="PRX22511.1"/>
    </source>
</evidence>
<sequence>MIEKDAATGIIAETELMLAAWRTPPGGDPALERLRLMMLALEREQIVSKAYDEAFIAERVAVLPVPDEVRALARHALVWAWKDEELHTVYIRGRLLAARRRRVRIYARQFAGAVGGWVSATRHHRRFTRSWLGWPIATAVLLAGRLSGQVSRNLAAELSYRSFARYCALNEALERSAELCYERLIELAADPAEQRQFERIRGDEQRHREMFAVLARSFGATDRLTPGTTVAGVVADLGAVSPWFLPGEHRDGSARRSRPAAAGPVWVAESAGVPDDLEATLFRLLDDAGLGAMVRARPGRVAIRTAFILGYSRADRSNVVSPELIRSIARYVRRYGATDVAVLEAPSVYERVYANRSVHEVAEYFGFGTHEESGAEEYRIVDVHTDQRPLTFDRGISQSTASATWLDAEVRIVVPKLRTDPRQGGHLSLNSLVGTGMRTEQTVYADRELDHESAIMMLLDACPPDFAVVDAWGPVATGLFGVMGCDRPVTLHRLYAGPDPVSVDWQVLADMGVPDPDGVRLLRRARHWFGRDLRPVTVHGDAGPIVADLRLPGRFGPRRMLAWMASPIYVHASRSGEVFVPAMDTDAFPPLRRAGAGTRFVRWATQRVFGLRPPS</sequence>
<evidence type="ECO:0000259" key="1">
    <source>
        <dbReference type="Pfam" id="PF04015"/>
    </source>
</evidence>
<dbReference type="InterPro" id="IPR009078">
    <property type="entry name" value="Ferritin-like_SF"/>
</dbReference>
<dbReference type="Gene3D" id="1.20.5.420">
    <property type="entry name" value="Immunoglobulin FC, subunit C"/>
    <property type="match status" value="1"/>
</dbReference>
<evidence type="ECO:0000313" key="3">
    <source>
        <dbReference type="Proteomes" id="UP000239415"/>
    </source>
</evidence>
<proteinExistence type="predicted"/>
<dbReference type="AlphaFoldDB" id="A0A2T0KGE9"/>
<dbReference type="CDD" id="cd00657">
    <property type="entry name" value="Ferritin_like"/>
    <property type="match status" value="1"/>
</dbReference>
<comment type="caution">
    <text evidence="2">The sequence shown here is derived from an EMBL/GenBank/DDBJ whole genome shotgun (WGS) entry which is preliminary data.</text>
</comment>
<accession>A0A2T0KGE9</accession>
<dbReference type="EMBL" id="PVMZ01000004">
    <property type="protein sequence ID" value="PRX22511.1"/>
    <property type="molecule type" value="Genomic_DNA"/>
</dbReference>
<dbReference type="Pfam" id="PF04015">
    <property type="entry name" value="DUF362"/>
    <property type="match status" value="1"/>
</dbReference>
<gene>
    <name evidence="2" type="ORF">CLV67_10438</name>
</gene>
<name>A0A2T0KGE9_9ACTN</name>
<protein>
    <submittedName>
        <fullName evidence="2">Uncharacterized protein DUF362</fullName>
    </submittedName>
</protein>
<dbReference type="RefSeq" id="WP_106317238.1">
    <property type="nucleotide sequence ID" value="NZ_BOMO01000190.1"/>
</dbReference>
<dbReference type="OrthoDB" id="3848908at2"/>
<organism evidence="2 3">
    <name type="scientific">Actinoplanes italicus</name>
    <dbReference type="NCBI Taxonomy" id="113567"/>
    <lineage>
        <taxon>Bacteria</taxon>
        <taxon>Bacillati</taxon>
        <taxon>Actinomycetota</taxon>
        <taxon>Actinomycetes</taxon>
        <taxon>Micromonosporales</taxon>
        <taxon>Micromonosporaceae</taxon>
        <taxon>Actinoplanes</taxon>
    </lineage>
</organism>
<keyword evidence="3" id="KW-1185">Reference proteome</keyword>
<dbReference type="SUPFAM" id="SSF47240">
    <property type="entry name" value="Ferritin-like"/>
    <property type="match status" value="1"/>
</dbReference>
<dbReference type="InterPro" id="IPR007160">
    <property type="entry name" value="DUF362"/>
</dbReference>
<dbReference type="Proteomes" id="UP000239415">
    <property type="component" value="Unassembled WGS sequence"/>
</dbReference>
<reference evidence="2 3" key="1">
    <citation type="submission" date="2018-03" db="EMBL/GenBank/DDBJ databases">
        <title>Genomic Encyclopedia of Archaeal and Bacterial Type Strains, Phase II (KMG-II): from individual species to whole genera.</title>
        <authorList>
            <person name="Goeker M."/>
        </authorList>
    </citation>
    <scope>NUCLEOTIDE SEQUENCE [LARGE SCALE GENOMIC DNA]</scope>
    <source>
        <strain evidence="2 3">DSM 43146</strain>
    </source>
</reference>
<feature type="domain" description="DUF362" evidence="1">
    <location>
        <begin position="301"/>
        <end position="506"/>
    </location>
</feature>